<feature type="compositionally biased region" description="Low complexity" evidence="1">
    <location>
        <begin position="470"/>
        <end position="483"/>
    </location>
</feature>
<protein>
    <recommendedName>
        <fullName evidence="4">Nitroreductase</fullName>
    </recommendedName>
</protein>
<feature type="region of interest" description="Disordered" evidence="1">
    <location>
        <begin position="225"/>
        <end position="258"/>
    </location>
</feature>
<comment type="caution">
    <text evidence="2">The sequence shown here is derived from an EMBL/GenBank/DDBJ whole genome shotgun (WGS) entry which is preliminary data.</text>
</comment>
<sequence length="744" mass="73918">MKGPHTVLSSPLRRALDRARSAEPPGPVFTAAVPGSAPARPGGPIAVPPALDRPLALSLAGDRLRPVPSAGALHPVETRLLLGEGHAYGIAPGRYAYDPRRHRLHRLGPAPDPAPRNAFLVLGARPERTVSHYGHRGWPLVLLDVGHAAAGVVAAWPGPEPVEVALGTGPVGGMGFPLAGVRLAGSGGTGEWAGSGPPEPPAAGVPGDLAEAWRVLGELARAEDGGWSAPGAGRADPAPLLRRRSADPAGIGSGAPPPDPAALLRVLEAAETACRDRGPRWCLAVGGTRPGLLRSEHGAAVTLATGHVLPTLAAWAAGQGWIAGAGAVLLAYGCPSDAAPGRVRRDHLLAGYGVGHAQIEATALGLASRPVGSWQRADLGAALGGEPGREWILHGLALGSAFEAPSACRASAGHRRGSSRRGQEEDLQAHTPSPAGVPPAGSGGGPSVLSSVADGPPGLVARVGESPHRVGSPPGFAPAAVSPAGPGGVPSGMSALQFRSPSGAAGEVPGVWSAADGFPGSAVLAVVSPAVPGGVPSGMSAFQFRSPSGAAGEVPGVWSAADGFPGSAVLAVVSPAVPGGVPSGMSAFQFRSSSGAAGEVPGVWSAADGFPGSAVLAVVSPAVPGGVPSGMSAFQFRSSSGAAGEVPGVWSAADGFPGLAAGWGSTPTPSALPGAFGPGNPHPGRRPRGSTRPRQTLPPGRAAREPLTTGGRRHFQDTPPDAPRGPRPRRTDPHGRTTTGEETP</sequence>
<feature type="region of interest" description="Disordered" evidence="1">
    <location>
        <begin position="409"/>
        <end position="483"/>
    </location>
</feature>
<dbReference type="EMBL" id="JBHSKP010000006">
    <property type="protein sequence ID" value="MFC5152397.1"/>
    <property type="molecule type" value="Genomic_DNA"/>
</dbReference>
<evidence type="ECO:0000313" key="2">
    <source>
        <dbReference type="EMBL" id="MFC5152397.1"/>
    </source>
</evidence>
<dbReference type="InterPro" id="IPR000415">
    <property type="entry name" value="Nitroreductase-like"/>
</dbReference>
<organism evidence="2 3">
    <name type="scientific">Streptomyces amakusaensis</name>
    <dbReference type="NCBI Taxonomy" id="67271"/>
    <lineage>
        <taxon>Bacteria</taxon>
        <taxon>Bacillati</taxon>
        <taxon>Actinomycetota</taxon>
        <taxon>Actinomycetes</taxon>
        <taxon>Kitasatosporales</taxon>
        <taxon>Streptomycetaceae</taxon>
        <taxon>Streptomyces</taxon>
    </lineage>
</organism>
<dbReference type="SUPFAM" id="SSF55469">
    <property type="entry name" value="FMN-dependent nitroreductase-like"/>
    <property type="match status" value="1"/>
</dbReference>
<accession>A0ABW0AF40</accession>
<name>A0ABW0AF40_9ACTN</name>
<dbReference type="Gene3D" id="3.40.109.10">
    <property type="entry name" value="NADH Oxidase"/>
    <property type="match status" value="2"/>
</dbReference>
<dbReference type="RefSeq" id="WP_344478350.1">
    <property type="nucleotide sequence ID" value="NZ_BAAASB010000009.1"/>
</dbReference>
<evidence type="ECO:0000313" key="3">
    <source>
        <dbReference type="Proteomes" id="UP001596160"/>
    </source>
</evidence>
<feature type="region of interest" description="Disordered" evidence="1">
    <location>
        <begin position="661"/>
        <end position="744"/>
    </location>
</feature>
<keyword evidence="3" id="KW-1185">Reference proteome</keyword>
<evidence type="ECO:0008006" key="4">
    <source>
        <dbReference type="Google" id="ProtNLM"/>
    </source>
</evidence>
<dbReference type="Proteomes" id="UP001596160">
    <property type="component" value="Unassembled WGS sequence"/>
</dbReference>
<proteinExistence type="predicted"/>
<evidence type="ECO:0000256" key="1">
    <source>
        <dbReference type="SAM" id="MobiDB-lite"/>
    </source>
</evidence>
<gene>
    <name evidence="2" type="ORF">ACFPRH_11690</name>
</gene>
<reference evidence="3" key="1">
    <citation type="journal article" date="2019" name="Int. J. Syst. Evol. Microbiol.">
        <title>The Global Catalogue of Microorganisms (GCM) 10K type strain sequencing project: providing services to taxonomists for standard genome sequencing and annotation.</title>
        <authorList>
            <consortium name="The Broad Institute Genomics Platform"/>
            <consortium name="The Broad Institute Genome Sequencing Center for Infectious Disease"/>
            <person name="Wu L."/>
            <person name="Ma J."/>
        </authorList>
    </citation>
    <scope>NUCLEOTIDE SEQUENCE [LARGE SCALE GENOMIC DNA]</scope>
    <source>
        <strain evidence="3">PCU 266</strain>
    </source>
</reference>